<feature type="binding site" evidence="9">
    <location>
        <begin position="108"/>
        <end position="115"/>
    </location>
    <ligand>
        <name>ATP</name>
        <dbReference type="ChEBI" id="CHEBI:30616"/>
    </ligand>
</feature>
<dbReference type="PROSITE" id="PS51456">
    <property type="entry name" value="MYOSIN_MOTOR"/>
    <property type="match status" value="1"/>
</dbReference>
<dbReference type="Gene3D" id="1.10.10.820">
    <property type="match status" value="1"/>
</dbReference>
<evidence type="ECO:0000256" key="2">
    <source>
        <dbReference type="ARBA" id="ARBA00008314"/>
    </source>
</evidence>
<evidence type="ECO:0000256" key="10">
    <source>
        <dbReference type="SAM" id="MobiDB-lite"/>
    </source>
</evidence>
<reference evidence="15 16" key="2">
    <citation type="journal article" date="2022" name="Mol. Biol. Evol.">
        <title>Comparative Genomics Reveals Insights into the Divergent Evolution of Astigmatic Mites and Household Pest Adaptations.</title>
        <authorList>
            <person name="Xiong Q."/>
            <person name="Wan A.T."/>
            <person name="Liu X."/>
            <person name="Fung C.S."/>
            <person name="Xiao X."/>
            <person name="Malainual N."/>
            <person name="Hou J."/>
            <person name="Wang L."/>
            <person name="Wang M."/>
            <person name="Yang K.Y."/>
            <person name="Cui Y."/>
            <person name="Leung E.L."/>
            <person name="Nong W."/>
            <person name="Shin S.K."/>
            <person name="Au S.W."/>
            <person name="Jeong K.Y."/>
            <person name="Chew F.T."/>
            <person name="Hui J.H."/>
            <person name="Leung T.F."/>
            <person name="Tungtrongchitr A."/>
            <person name="Zhong N."/>
            <person name="Liu Z."/>
            <person name="Tsui S.K."/>
        </authorList>
    </citation>
    <scope>NUCLEOTIDE SEQUENCE [LARGE SCALE GENOMIC DNA]</scope>
    <source>
        <strain evidence="15">Derp</strain>
    </source>
</reference>
<dbReference type="Gene3D" id="1.20.80.10">
    <property type="match status" value="2"/>
</dbReference>
<comment type="similarity">
    <text evidence="2 9">Belongs to the TRAFAC class myosin-kinesin ATPase superfamily. Myosin family.</text>
</comment>
<dbReference type="EMBL" id="NJHN03000114">
    <property type="protein sequence ID" value="KAH9414106.1"/>
    <property type="molecule type" value="Genomic_DNA"/>
</dbReference>
<dbReference type="Pfam" id="PF02174">
    <property type="entry name" value="IRS"/>
    <property type="match status" value="1"/>
</dbReference>
<dbReference type="SUPFAM" id="SSF47031">
    <property type="entry name" value="Second domain of FERM"/>
    <property type="match status" value="2"/>
</dbReference>
<dbReference type="InterPro" id="IPR051724">
    <property type="entry name" value="Actin_motor_Myosin"/>
</dbReference>
<feature type="region of interest" description="Disordered" evidence="10">
    <location>
        <begin position="2692"/>
        <end position="2732"/>
    </location>
</feature>
<dbReference type="Gene3D" id="1.25.40.530">
    <property type="entry name" value="MyTH4 domain"/>
    <property type="match status" value="2"/>
</dbReference>
<comment type="subcellular location">
    <subcellularLocation>
        <location evidence="1">Cytoplasm</location>
    </subcellularLocation>
</comment>
<feature type="domain" description="FERM" evidence="11">
    <location>
        <begin position="1475"/>
        <end position="1810"/>
    </location>
</feature>
<evidence type="ECO:0000313" key="15">
    <source>
        <dbReference type="EMBL" id="KAH9414106.1"/>
    </source>
</evidence>
<feature type="region of interest" description="Disordered" evidence="10">
    <location>
        <begin position="2444"/>
        <end position="2479"/>
    </location>
</feature>
<dbReference type="Pfam" id="PF00373">
    <property type="entry name" value="FERM_M"/>
    <property type="match status" value="2"/>
</dbReference>
<feature type="region of interest" description="Disordered" evidence="10">
    <location>
        <begin position="1949"/>
        <end position="1973"/>
    </location>
</feature>
<dbReference type="Pfam" id="PF21989">
    <property type="entry name" value="RA_2"/>
    <property type="match status" value="2"/>
</dbReference>
<evidence type="ECO:0000256" key="3">
    <source>
        <dbReference type="ARBA" id="ARBA00022468"/>
    </source>
</evidence>
<feature type="compositionally biased region" description="Low complexity" evidence="10">
    <location>
        <begin position="1954"/>
        <end position="1970"/>
    </location>
</feature>
<feature type="domain" description="Myosin motor" evidence="14">
    <location>
        <begin position="15"/>
        <end position="708"/>
    </location>
</feature>
<feature type="compositionally biased region" description="Low complexity" evidence="10">
    <location>
        <begin position="874"/>
        <end position="886"/>
    </location>
</feature>
<dbReference type="SUPFAM" id="SSF52540">
    <property type="entry name" value="P-loop containing nucleoside triphosphate hydrolases"/>
    <property type="match status" value="1"/>
</dbReference>
<dbReference type="InterPro" id="IPR029071">
    <property type="entry name" value="Ubiquitin-like_domsf"/>
</dbReference>
<feature type="region of interest" description="Disordered" evidence="10">
    <location>
        <begin position="1010"/>
        <end position="1031"/>
    </location>
</feature>
<comment type="caution">
    <text evidence="15">The sequence shown here is derived from an EMBL/GenBank/DDBJ whole genome shotgun (WGS) entry which is preliminary data.</text>
</comment>
<dbReference type="Gene3D" id="3.40.850.10">
    <property type="entry name" value="Kinesin motor domain"/>
    <property type="match status" value="1"/>
</dbReference>
<dbReference type="Gene3D" id="3.10.20.90">
    <property type="entry name" value="Phosphatidylinositol 3-kinase Catalytic Subunit, Chain A, domain 1"/>
    <property type="match status" value="2"/>
</dbReference>
<dbReference type="Pfam" id="PF00063">
    <property type="entry name" value="Myosin_head"/>
    <property type="match status" value="1"/>
</dbReference>
<dbReference type="Pfam" id="PF00784">
    <property type="entry name" value="MyTH4"/>
    <property type="match status" value="2"/>
</dbReference>
<evidence type="ECO:0000256" key="6">
    <source>
        <dbReference type="ARBA" id="ARBA00022840"/>
    </source>
</evidence>
<feature type="domain" description="FERM" evidence="11">
    <location>
        <begin position="2106"/>
        <end position="2440"/>
    </location>
</feature>
<evidence type="ECO:0000256" key="4">
    <source>
        <dbReference type="ARBA" id="ARBA00022490"/>
    </source>
</evidence>
<organism evidence="15 16">
    <name type="scientific">Dermatophagoides pteronyssinus</name>
    <name type="common">European house dust mite</name>
    <dbReference type="NCBI Taxonomy" id="6956"/>
    <lineage>
        <taxon>Eukaryota</taxon>
        <taxon>Metazoa</taxon>
        <taxon>Ecdysozoa</taxon>
        <taxon>Arthropoda</taxon>
        <taxon>Chelicerata</taxon>
        <taxon>Arachnida</taxon>
        <taxon>Acari</taxon>
        <taxon>Acariformes</taxon>
        <taxon>Sarcoptiformes</taxon>
        <taxon>Astigmata</taxon>
        <taxon>Psoroptidia</taxon>
        <taxon>Analgoidea</taxon>
        <taxon>Pyroglyphidae</taxon>
        <taxon>Dermatophagoidinae</taxon>
        <taxon>Dermatophagoides</taxon>
    </lineage>
</organism>
<keyword evidence="3" id="KW-0343">GTPase activation</keyword>
<dbReference type="InterPro" id="IPR014352">
    <property type="entry name" value="FERM/acyl-CoA-bd_prot_sf"/>
</dbReference>
<evidence type="ECO:0000256" key="5">
    <source>
        <dbReference type="ARBA" id="ARBA00022741"/>
    </source>
</evidence>
<keyword evidence="7 9" id="KW-0518">Myosin</keyword>
<dbReference type="Proteomes" id="UP000887458">
    <property type="component" value="Unassembled WGS sequence"/>
</dbReference>
<dbReference type="InterPro" id="IPR019749">
    <property type="entry name" value="Band_41_domain"/>
</dbReference>
<dbReference type="InterPro" id="IPR036961">
    <property type="entry name" value="Kinesin_motor_dom_sf"/>
</dbReference>
<dbReference type="PROSITE" id="PS50096">
    <property type="entry name" value="IQ"/>
    <property type="match status" value="2"/>
</dbReference>
<dbReference type="PROSITE" id="PS50200">
    <property type="entry name" value="RA"/>
    <property type="match status" value="1"/>
</dbReference>
<dbReference type="PROSITE" id="PS50057">
    <property type="entry name" value="FERM_3"/>
    <property type="match status" value="2"/>
</dbReference>
<dbReference type="SUPFAM" id="SSF50729">
    <property type="entry name" value="PH domain-like"/>
    <property type="match status" value="1"/>
</dbReference>
<dbReference type="SMART" id="SM00139">
    <property type="entry name" value="MyTH4"/>
    <property type="match status" value="2"/>
</dbReference>
<dbReference type="PANTHER" id="PTHR46049">
    <property type="entry name" value="AGAP003327-PA"/>
    <property type="match status" value="1"/>
</dbReference>
<feature type="compositionally biased region" description="Low complexity" evidence="10">
    <location>
        <begin position="1552"/>
        <end position="1566"/>
    </location>
</feature>
<dbReference type="Gene3D" id="1.20.58.530">
    <property type="match status" value="1"/>
</dbReference>
<dbReference type="InterPro" id="IPR000048">
    <property type="entry name" value="IQ_motif_EF-hand-BS"/>
</dbReference>
<feature type="compositionally biased region" description="Polar residues" evidence="10">
    <location>
        <begin position="1097"/>
        <end position="1107"/>
    </location>
</feature>
<dbReference type="CDD" id="cd17208">
    <property type="entry name" value="FERM_F1_DdMyo7_like"/>
    <property type="match status" value="2"/>
</dbReference>
<feature type="region of interest" description="Disordered" evidence="10">
    <location>
        <begin position="1048"/>
        <end position="1114"/>
    </location>
</feature>
<dbReference type="Gene3D" id="6.20.240.20">
    <property type="match status" value="1"/>
</dbReference>
<dbReference type="InterPro" id="IPR001609">
    <property type="entry name" value="Myosin_head_motor_dom-like"/>
</dbReference>
<dbReference type="InterPro" id="IPR035963">
    <property type="entry name" value="FERM_2"/>
</dbReference>
<dbReference type="SMART" id="SM00015">
    <property type="entry name" value="IQ"/>
    <property type="match status" value="3"/>
</dbReference>
<evidence type="ECO:0000313" key="16">
    <source>
        <dbReference type="Proteomes" id="UP000887458"/>
    </source>
</evidence>
<keyword evidence="8 9" id="KW-0505">Motor protein</keyword>
<sequence length="2766" mass="313889">MVCENDEPVGNRSIDGVPDLTLISNIDEIGINENLHVRYNRQQIYTYAGSILIAVNPYEELDIYESEWQQLYCGKRLGDLEPHVFAIAESSYKHLCSDDSDQSIVISGESGAGKTESTKFILQYLCSVTSSQSSWVEHQILEANTILEAFGNAKTARNDNSSRFGKFIQVCFDERGQIGGCVVRDYLLERSRIALQSAAERNYHVFYQLVSAARRDQELAKQLQLDDSALEFVYLNQSGCTSIEGVDDAANFDSLRLAMSVLRVPETMSDGLFAALSAILWLGNLEFEEQAETERCRLTENDELIISTVATLLGVDAYRLTLITLRRQISVRGTVTDIPLSLREARENRHAMAMAIYSRTFAWLVRHINACTLPDHCAKRFIGVLDIFGFENFQFNSFEQLCINYANEKLQRFFNHYVFALEQQIYHDEGISFEHINFTDNTPCVELLEKPPKCVLRLLSEECRIPRGTDSSFVQKLHSEFHQNHPYYVRGDDRRHWNAQFGIKHYAGDVMYQVADFLAKNKDAQQDQFFEIMLDSNNDFIKSIATLQDTTESIYGTIGRAQDGKGSKGRPLVADAFRQQLSALVDLLSATCPWYVRCIKPNLTKSSRAYDVAQVHTQLRYLGMLDIIRIRREGFPAHYKFDVFIARFRCLLLVKSFNHHHFLHLKPNSASVRELLNRIRIEPIQWQIGHSKVFLKAGAAEELEERRTVLRERMIIRIQSSWRRLICMRLYRRQRSSAIIIQQAFRAMRTRLLYQRQRRAAITIQAFVRGMFAREVARALRHMRAIEAAEKLQRDRLEKQQASDENNGTDQQQQEQDRMAAEQINGHFLGKRGSSTPDELDELERQLRADVERLYCRDNDNYEEILVEETEQVNNTCDTNNNQVNTHTDDELHLKSLKESSVDDDSALESMSSLPPLPPPPSMPLIGQQPNRSISDQFDQLIQKTELAVDSLDRIQKMNPPKPKPKPNISAYHQQQQQTSLAEKLKAILIVDETQQQQQIIDQQVGKIHHHQPSPSICSIDSAVSDSPATSTSDTLMMVANNDQILKNNGMSQLNDDRSSTASSSILDNRGSISSSEHTGTNTSQRDDAMSVMSDGAATSNSTSDFENLSPLPGASISHQQQQALVPITISTTVPPPPMVPMATAAAIAQVHHQQIYTQHQQQQQQQKKLIQPQVFSQQQHAIYNGQHQMTMIPVTTTQIVAQPNQQMHQLTQQQIQAITNSKFITKQIVDQQQRSQMPATTNGTISTLNGEPTAEWEKDFELSEYASKHLNRHKRDDYSGALSGSSGQIVRTLNRNKRKGLDVNSAEHFLTPIEMITWTSSSTIPTAHVHLAIPQNINLACSIFKELNKYLAGEKKPDAEVRFIQSMIGHGIEREELRDEIFIQLVRQSHDNPSKEQTIRCWSLLALSTAAFMPNKQLSRYLLTYLRRHLRASNTSIACYAQFCLDNLHVGRLSARRFPPSVAEVKAVTALRSLVCRFHLLDGRTKALDLHPADTAADAVLSLAAKLGLRNIDGWALFEVAPEGERVLRSHDYVADVLTLWELRARSENKSTSSSVASSNHHQSTIPNSPSVDTISTNCRFVFKKRLFRNTNEIPRDTVEVSLLYAQAVHSVVRLDEFPVSERIALQLAGLQAQVLMGDFVEGRIRNYEDVENYISARVRRAAGHSSMEWAVKIADAHRLHGCGKSSLVAKVWYLSLVMQYPLYGAALFPVQYKGVLAVFGNMPLLLGVHSAAILVVAAADKRVLATYRYSDIEALTIYPTESLLTLKLFKETPDASNKCLTFETLQKEEIASLVAAYSPQHASGFAFSMTNATVDVLSTPVANQRPRRLLKMTLEDRLRLHTEVINCRRALVTANIMRKPAAEHQTKWRTTLRRLGRSGKTNSKNNQINLDDDDYSHDEILRNYPRPFWAYIKEPLVSSLLVISDPDLEAAAVTMFEQILSYSGLRNDTSHSDNSSTTTNGSSTSGSSNEDEWCMRATQSEQNQIRQAQAILEKCLGGDADILRNEFFLQLIRQTTDHPIPNSRVNIKHWQLLALACSLTQPSDRRVLAYLHAHLRRCALDQITREGQYAQFALRNLQGTLETRGRRLAPSRPEITATIQCRRVYARVHFLDGHFQAVEFDACAVIAEVLEQIQLKIELRSHAPGYALYQVLGQNGAEQALQPEDKVGDAIAFWERWHDEHLGQNDSAAAGIVRNVVTQEPIHYFIFKKHLQIDSYVDLNDPVERELLYHQTLHNVRNDRFPLTDQEAILLVAIRAQLEFGDSHSNNMMINNSLQTMTETNNGNLDDMSYSQLIGKTLPERLACRILVKDVRTQHQIQSGMDQQQAKAAFFNLIQSWPLHRATVFEVLQTYTSSWPKTLWLAIDQSGMHLLQPRTRNVFCSCEYRNLVDYTATSNSLMIVANVATAITKSIKYMFITHQALQISQLLRDYTSAVLNANSNRIAANGGGPLNRNRSLAMSSQASSISNGSNTTGSTGRRKSVEFDLALRNMSAADKNHPKSVAFSAALNPIPQPRRSLMAQQQQAIYDTQLHIQQQQQQQQLYQNQQQIQYQMLQQQQRRSRQIQIRHGNDSDHAFMMAGKVVKSDQPTVLIAPSDYEHIFKGDPDTITTDQKKTVVEVKAKKVSSDQPTIMIAPSDYEHIFKGSQDKKEDKTNRQIRKVASETPTILIAPSDFQHIYCDPTLQKKDEQIRKINKPEQSQKRDIQQKTRLPIERSKGNQRQQQQEKYTHQQEILPHSIIQLIERFIAKQKRAYTIQKPKSNRNLQ</sequence>
<dbReference type="PANTHER" id="PTHR46049:SF5">
    <property type="entry name" value="PLECKSTRIN HOMOLOGY DOMAIN-CONTAINING FAMILY H MEMBER 3"/>
    <property type="match status" value="1"/>
</dbReference>
<feature type="compositionally biased region" description="Polar residues" evidence="10">
    <location>
        <begin position="1013"/>
        <end position="1031"/>
    </location>
</feature>
<dbReference type="Gene3D" id="2.30.29.30">
    <property type="entry name" value="Pleckstrin-homology domain (PH domain)/Phosphotyrosine-binding domain (PTB)"/>
    <property type="match status" value="2"/>
</dbReference>
<keyword evidence="9" id="KW-0009">Actin-binding</keyword>
<dbReference type="CDD" id="cd14473">
    <property type="entry name" value="FERM_B-lobe"/>
    <property type="match status" value="2"/>
</dbReference>
<dbReference type="Gene3D" id="1.20.5.190">
    <property type="match status" value="1"/>
</dbReference>
<protein>
    <recommendedName>
        <fullName evidence="17">Unconventional myosin-X-like</fullName>
    </recommendedName>
</protein>
<evidence type="ECO:0000259" key="12">
    <source>
        <dbReference type="PROSITE" id="PS50200"/>
    </source>
</evidence>
<keyword evidence="16" id="KW-1185">Reference proteome</keyword>
<dbReference type="InterPro" id="IPR027417">
    <property type="entry name" value="P-loop_NTPase"/>
</dbReference>
<dbReference type="SMART" id="SM00295">
    <property type="entry name" value="B41"/>
    <property type="match status" value="2"/>
</dbReference>
<feature type="compositionally biased region" description="Low complexity" evidence="10">
    <location>
        <begin position="2457"/>
        <end position="2477"/>
    </location>
</feature>
<dbReference type="PRINTS" id="PR00193">
    <property type="entry name" value="MYOSINHEAVY"/>
</dbReference>
<feature type="compositionally biased region" description="Basic and acidic residues" evidence="10">
    <location>
        <begin position="2692"/>
        <end position="2717"/>
    </location>
</feature>
<evidence type="ECO:0000256" key="9">
    <source>
        <dbReference type="PROSITE-ProRule" id="PRU00782"/>
    </source>
</evidence>
<feature type="region of interest" description="Disordered" evidence="10">
    <location>
        <begin position="794"/>
        <end position="818"/>
    </location>
</feature>
<keyword evidence="6 9" id="KW-0067">ATP-binding</keyword>
<dbReference type="InterPro" id="IPR002404">
    <property type="entry name" value="IRS_PTB"/>
</dbReference>
<dbReference type="InterPro" id="IPR000857">
    <property type="entry name" value="MyTH4_dom"/>
</dbReference>
<feature type="region of interest" description="Actin-binding" evidence="9">
    <location>
        <begin position="581"/>
        <end position="603"/>
    </location>
</feature>
<keyword evidence="4" id="KW-0963">Cytoplasm</keyword>
<name>A0ABQ8IUW2_DERPT</name>
<evidence type="ECO:0000259" key="11">
    <source>
        <dbReference type="PROSITE" id="PS50057"/>
    </source>
</evidence>
<feature type="compositionally biased region" description="Polar residues" evidence="10">
    <location>
        <begin position="803"/>
        <end position="814"/>
    </location>
</feature>
<keyword evidence="5 9" id="KW-0547">Nucleotide-binding</keyword>
<dbReference type="SMART" id="SM00242">
    <property type="entry name" value="MYSc"/>
    <property type="match status" value="1"/>
</dbReference>
<feature type="domain" description="Ras-associating" evidence="12">
    <location>
        <begin position="1473"/>
        <end position="1589"/>
    </location>
</feature>
<feature type="compositionally biased region" description="Polar residues" evidence="10">
    <location>
        <begin position="1048"/>
        <end position="1084"/>
    </location>
</feature>
<evidence type="ECO:0000256" key="7">
    <source>
        <dbReference type="ARBA" id="ARBA00023123"/>
    </source>
</evidence>
<dbReference type="InterPro" id="IPR011993">
    <property type="entry name" value="PH-like_dom_sf"/>
</dbReference>
<feature type="domain" description="MyTH4" evidence="13">
    <location>
        <begin position="1320"/>
        <end position="1470"/>
    </location>
</feature>
<reference evidence="15 16" key="1">
    <citation type="journal article" date="2018" name="J. Allergy Clin. Immunol.">
        <title>High-quality assembly of Dermatophagoides pteronyssinus genome and transcriptome reveals a wide range of novel allergens.</title>
        <authorList>
            <person name="Liu X.Y."/>
            <person name="Yang K.Y."/>
            <person name="Wang M.Q."/>
            <person name="Kwok J.S."/>
            <person name="Zeng X."/>
            <person name="Yang Z."/>
            <person name="Xiao X.J."/>
            <person name="Lau C.P."/>
            <person name="Li Y."/>
            <person name="Huang Z.M."/>
            <person name="Ba J.G."/>
            <person name="Yim A.K."/>
            <person name="Ouyang C.Y."/>
            <person name="Ngai S.M."/>
            <person name="Chan T.F."/>
            <person name="Leung E.L."/>
            <person name="Liu L."/>
            <person name="Liu Z.G."/>
            <person name="Tsui S.K."/>
        </authorList>
    </citation>
    <scope>NUCLEOTIDE SEQUENCE [LARGE SCALE GENOMIC DNA]</scope>
    <source>
        <strain evidence="15">Derp</strain>
    </source>
</reference>
<evidence type="ECO:0000259" key="14">
    <source>
        <dbReference type="PROSITE" id="PS51456"/>
    </source>
</evidence>
<evidence type="ECO:0000256" key="1">
    <source>
        <dbReference type="ARBA" id="ARBA00004496"/>
    </source>
</evidence>
<dbReference type="Gene3D" id="1.20.120.720">
    <property type="entry name" value="Myosin VI head, motor domain, U50 subdomain"/>
    <property type="match status" value="1"/>
</dbReference>
<gene>
    <name evidence="15" type="ORF">DERP_012585</name>
</gene>
<feature type="region of interest" description="Disordered" evidence="10">
    <location>
        <begin position="900"/>
        <end position="924"/>
    </location>
</feature>
<feature type="region of interest" description="Disordered" evidence="10">
    <location>
        <begin position="1552"/>
        <end position="1572"/>
    </location>
</feature>
<accession>A0ABQ8IUW2</accession>
<evidence type="ECO:0000256" key="8">
    <source>
        <dbReference type="ARBA" id="ARBA00023175"/>
    </source>
</evidence>
<proteinExistence type="inferred from homology"/>
<dbReference type="InterPro" id="IPR000159">
    <property type="entry name" value="RA_dom"/>
</dbReference>
<dbReference type="InterPro" id="IPR038185">
    <property type="entry name" value="MyTH4_dom_sf"/>
</dbReference>
<feature type="domain" description="MyTH4" evidence="13">
    <location>
        <begin position="1913"/>
        <end position="2101"/>
    </location>
</feature>
<dbReference type="PROSITE" id="PS51016">
    <property type="entry name" value="MYTH4"/>
    <property type="match status" value="2"/>
</dbReference>
<evidence type="ECO:0008006" key="17">
    <source>
        <dbReference type="Google" id="ProtNLM"/>
    </source>
</evidence>
<evidence type="ECO:0000259" key="13">
    <source>
        <dbReference type="PROSITE" id="PS51016"/>
    </source>
</evidence>
<dbReference type="InterPro" id="IPR000299">
    <property type="entry name" value="FERM_domain"/>
</dbReference>
<feature type="region of interest" description="Disordered" evidence="10">
    <location>
        <begin position="874"/>
        <end position="893"/>
    </location>
</feature>
<dbReference type="InterPro" id="IPR019748">
    <property type="entry name" value="FERM_central"/>
</dbReference>
<dbReference type="SUPFAM" id="SSF54236">
    <property type="entry name" value="Ubiquitin-like"/>
    <property type="match status" value="2"/>
</dbReference>